<evidence type="ECO:0000313" key="3">
    <source>
        <dbReference type="Proteomes" id="UP000019246"/>
    </source>
</evidence>
<keyword evidence="1" id="KW-0812">Transmembrane</keyword>
<proteinExistence type="predicted"/>
<keyword evidence="1" id="KW-1133">Transmembrane helix</keyword>
<comment type="caution">
    <text evidence="2">The sequence shown here is derived from an EMBL/GenBank/DDBJ whole genome shotgun (WGS) entry which is preliminary data.</text>
</comment>
<dbReference type="EMBL" id="AOCG01000012">
    <property type="protein sequence ID" value="EUJ17819.1"/>
    <property type="molecule type" value="Genomic_DNA"/>
</dbReference>
<gene>
    <name evidence="2" type="ORF">MAQA_12531</name>
</gene>
<dbReference type="PATRIC" id="fig|1265818.5.peg.2522"/>
<protein>
    <submittedName>
        <fullName evidence="2">Uncharacterized protein</fullName>
    </submittedName>
</protein>
<sequence length="31" mass="3164">MNGASGLATILVAGAVVSIILQIKPQLFLPK</sequence>
<reference evidence="2 3" key="1">
    <citation type="journal article" date="2014" name="Int. J. Syst. Evol. Microbiol.">
        <title>Listeria floridensis sp. nov., Listeria aquatica sp. nov., Listeria cornellensis sp. nov., Listeria riparia sp. nov. and Listeria grandensis sp. nov., from agricultural and natural environments.</title>
        <authorList>
            <person name="den Bakker H.C."/>
            <person name="Warchocki S."/>
            <person name="Wright E.M."/>
            <person name="Allred A.F."/>
            <person name="Ahlstrom C."/>
            <person name="Manuel C.S."/>
            <person name="Stasiewicz M.J."/>
            <person name="Burrell A."/>
            <person name="Roof S."/>
            <person name="Strawn L."/>
            <person name="Fortes E.D."/>
            <person name="Nightingale K.K."/>
            <person name="Kephart D."/>
            <person name="Wiedmann M."/>
        </authorList>
    </citation>
    <scope>NUCLEOTIDE SEQUENCE [LARGE SCALE GENOMIC DNA]</scope>
    <source>
        <strain evidence="2 3">FSL S10-1188</strain>
    </source>
</reference>
<name>W7ARQ2_9LIST</name>
<dbReference type="Proteomes" id="UP000019246">
    <property type="component" value="Unassembled WGS sequence"/>
</dbReference>
<evidence type="ECO:0000313" key="2">
    <source>
        <dbReference type="EMBL" id="EUJ17819.1"/>
    </source>
</evidence>
<feature type="transmembrane region" description="Helical" evidence="1">
    <location>
        <begin position="6"/>
        <end position="23"/>
    </location>
</feature>
<organism evidence="2 3">
    <name type="scientific">Listeria aquatica FSL S10-1188</name>
    <dbReference type="NCBI Taxonomy" id="1265818"/>
    <lineage>
        <taxon>Bacteria</taxon>
        <taxon>Bacillati</taxon>
        <taxon>Bacillota</taxon>
        <taxon>Bacilli</taxon>
        <taxon>Bacillales</taxon>
        <taxon>Listeriaceae</taxon>
        <taxon>Listeria</taxon>
    </lineage>
</organism>
<dbReference type="AlphaFoldDB" id="W7ARQ2"/>
<accession>W7ARQ2</accession>
<keyword evidence="3" id="KW-1185">Reference proteome</keyword>
<keyword evidence="1" id="KW-0472">Membrane</keyword>
<evidence type="ECO:0000256" key="1">
    <source>
        <dbReference type="SAM" id="Phobius"/>
    </source>
</evidence>